<name>A0A3S9XEM4_9GAMM</name>
<gene>
    <name evidence="2" type="ORF">DM558_08675</name>
</gene>
<keyword evidence="1" id="KW-0472">Membrane</keyword>
<dbReference type="EMBL" id="CP029822">
    <property type="protein sequence ID" value="AZS50851.1"/>
    <property type="molecule type" value="Genomic_DNA"/>
</dbReference>
<sequence>MDPQKLPLEPLIAPPPVSWWPLAPIWWIGIAILLTVFTILLIYLFRHKFLRQQPKPPVIDIDVRRQAALKELKSFEKPYQKPTEEWLQQINALLKRLCITHYANEKIQTLTGQPWLNFLDSKCPQAHIKQFPMLVDNAYQANYCMDNQTIDNLYSSIETWITHHV</sequence>
<evidence type="ECO:0000313" key="3">
    <source>
        <dbReference type="Proteomes" id="UP000273143"/>
    </source>
</evidence>
<reference evidence="3" key="1">
    <citation type="submission" date="2018-06" db="EMBL/GenBank/DDBJ databases">
        <title>Complete genome of Pseudomonas insecticola strain QZS01.</title>
        <authorList>
            <person name="Wang J."/>
            <person name="Su Q."/>
        </authorList>
    </citation>
    <scope>NUCLEOTIDE SEQUENCE [LARGE SCALE GENOMIC DNA]</scope>
    <source>
        <strain evidence="3">QZS01</strain>
    </source>
</reference>
<keyword evidence="3" id="KW-1185">Reference proteome</keyword>
<dbReference type="Proteomes" id="UP000273143">
    <property type="component" value="Chromosome"/>
</dbReference>
<dbReference type="InterPro" id="IPR025489">
    <property type="entry name" value="DUF4381"/>
</dbReference>
<dbReference type="RefSeq" id="WP_127163488.1">
    <property type="nucleotide sequence ID" value="NZ_CP029822.1"/>
</dbReference>
<proteinExistence type="predicted"/>
<protein>
    <submittedName>
        <fullName evidence="2">DUF4381 domain-containing protein</fullName>
    </submittedName>
</protein>
<keyword evidence="1" id="KW-0812">Transmembrane</keyword>
<organism evidence="2 3">
    <name type="scientific">Entomomonas moraniae</name>
    <dbReference type="NCBI Taxonomy" id="2213226"/>
    <lineage>
        <taxon>Bacteria</taxon>
        <taxon>Pseudomonadati</taxon>
        <taxon>Pseudomonadota</taxon>
        <taxon>Gammaproteobacteria</taxon>
        <taxon>Pseudomonadales</taxon>
        <taxon>Pseudomonadaceae</taxon>
        <taxon>Entomomonas</taxon>
    </lineage>
</organism>
<evidence type="ECO:0000313" key="2">
    <source>
        <dbReference type="EMBL" id="AZS50851.1"/>
    </source>
</evidence>
<dbReference type="Pfam" id="PF14316">
    <property type="entry name" value="DUF4381"/>
    <property type="match status" value="1"/>
</dbReference>
<keyword evidence="1" id="KW-1133">Transmembrane helix</keyword>
<dbReference type="AlphaFoldDB" id="A0A3S9XEM4"/>
<accession>A0A3S9XEM4</accession>
<dbReference type="KEGG" id="emo:DM558_08675"/>
<evidence type="ECO:0000256" key="1">
    <source>
        <dbReference type="SAM" id="Phobius"/>
    </source>
</evidence>
<feature type="transmembrane region" description="Helical" evidence="1">
    <location>
        <begin position="25"/>
        <end position="45"/>
    </location>
</feature>